<gene>
    <name evidence="1" type="ORF">LCGC14_1726250</name>
</gene>
<reference evidence="1" key="1">
    <citation type="journal article" date="2015" name="Nature">
        <title>Complex archaea that bridge the gap between prokaryotes and eukaryotes.</title>
        <authorList>
            <person name="Spang A."/>
            <person name="Saw J.H."/>
            <person name="Jorgensen S.L."/>
            <person name="Zaremba-Niedzwiedzka K."/>
            <person name="Martijn J."/>
            <person name="Lind A.E."/>
            <person name="van Eijk R."/>
            <person name="Schleper C."/>
            <person name="Guy L."/>
            <person name="Ettema T.J."/>
        </authorList>
    </citation>
    <scope>NUCLEOTIDE SEQUENCE</scope>
</reference>
<comment type="caution">
    <text evidence="1">The sequence shown here is derived from an EMBL/GenBank/DDBJ whole genome shotgun (WGS) entry which is preliminary data.</text>
</comment>
<proteinExistence type="predicted"/>
<evidence type="ECO:0000313" key="1">
    <source>
        <dbReference type="EMBL" id="KKM08203.1"/>
    </source>
</evidence>
<feature type="non-terminal residue" evidence="1">
    <location>
        <position position="25"/>
    </location>
</feature>
<dbReference type="EMBL" id="LAZR01015602">
    <property type="protein sequence ID" value="KKM08203.1"/>
    <property type="molecule type" value="Genomic_DNA"/>
</dbReference>
<name>A0A0F9KAN6_9ZZZZ</name>
<accession>A0A0F9KAN6</accession>
<protein>
    <submittedName>
        <fullName evidence="1">Uncharacterized protein</fullName>
    </submittedName>
</protein>
<sequence>MGAFKTVKRVSRYALLVRLKSAPKR</sequence>
<organism evidence="1">
    <name type="scientific">marine sediment metagenome</name>
    <dbReference type="NCBI Taxonomy" id="412755"/>
    <lineage>
        <taxon>unclassified sequences</taxon>
        <taxon>metagenomes</taxon>
        <taxon>ecological metagenomes</taxon>
    </lineage>
</organism>
<dbReference type="AlphaFoldDB" id="A0A0F9KAN6"/>